<dbReference type="Pfam" id="PF04055">
    <property type="entry name" value="Radical_SAM"/>
    <property type="match status" value="1"/>
</dbReference>
<dbReference type="GO" id="GO:0003824">
    <property type="term" value="F:catalytic activity"/>
    <property type="evidence" value="ECO:0007669"/>
    <property type="project" value="InterPro"/>
</dbReference>
<dbReference type="PANTHER" id="PTHR13932:SF5">
    <property type="entry name" value="RADICAL S-ADENOSYL METHIONINE DOMAIN-CONTAINING PROTEIN 1, MITOCHONDRIAL"/>
    <property type="match status" value="1"/>
</dbReference>
<dbReference type="PANTHER" id="PTHR13932">
    <property type="entry name" value="COPROPORPHYRINIGEN III OXIDASE"/>
    <property type="match status" value="1"/>
</dbReference>
<dbReference type="InterPro" id="IPR006638">
    <property type="entry name" value="Elp3/MiaA/NifB-like_rSAM"/>
</dbReference>
<dbReference type="InterPro" id="IPR007197">
    <property type="entry name" value="rSAM"/>
</dbReference>
<proteinExistence type="predicted"/>
<dbReference type="GO" id="GO:0005739">
    <property type="term" value="C:mitochondrion"/>
    <property type="evidence" value="ECO:0007669"/>
    <property type="project" value="TreeGrafter"/>
</dbReference>
<comment type="caution">
    <text evidence="2">The sequence shown here is derived from an EMBL/GenBank/DDBJ whole genome shotgun (WGS) entry which is preliminary data.</text>
</comment>
<feature type="domain" description="Radical SAM core" evidence="1">
    <location>
        <begin position="1"/>
        <end position="142"/>
    </location>
</feature>
<protein>
    <recommendedName>
        <fullName evidence="1">Radical SAM core domain-containing protein</fullName>
    </recommendedName>
</protein>
<sequence length="142" mass="16192">MNMEITMEANPTGFEISKLKLFKDAGVNRLSLGIQSLDDHMLKLMNRDHSVKDALKAIDLARSHFDNVSLDFIWGRPGQSLKGWEEELLQVFKFGANHLSLYQLTVERGTALFKQVKNKEIQPPSDDELADMFELTRTVNIV</sequence>
<dbReference type="GO" id="GO:0051539">
    <property type="term" value="F:4 iron, 4 sulfur cluster binding"/>
    <property type="evidence" value="ECO:0007669"/>
    <property type="project" value="TreeGrafter"/>
</dbReference>
<keyword evidence="3" id="KW-1185">Reference proteome</keyword>
<dbReference type="InterPro" id="IPR058240">
    <property type="entry name" value="rSAM_sf"/>
</dbReference>
<gene>
    <name evidence="2" type="ORF">HK103_004970</name>
</gene>
<dbReference type="CDD" id="cd01335">
    <property type="entry name" value="Radical_SAM"/>
    <property type="match status" value="1"/>
</dbReference>
<evidence type="ECO:0000313" key="3">
    <source>
        <dbReference type="Proteomes" id="UP001210925"/>
    </source>
</evidence>
<accession>A0AAD5Y3P3</accession>
<dbReference type="PROSITE" id="PS51918">
    <property type="entry name" value="RADICAL_SAM"/>
    <property type="match status" value="1"/>
</dbReference>
<dbReference type="Proteomes" id="UP001210925">
    <property type="component" value="Unassembled WGS sequence"/>
</dbReference>
<reference evidence="2" key="1">
    <citation type="submission" date="2020-05" db="EMBL/GenBank/DDBJ databases">
        <title>Phylogenomic resolution of chytrid fungi.</title>
        <authorList>
            <person name="Stajich J.E."/>
            <person name="Amses K."/>
            <person name="Simmons R."/>
            <person name="Seto K."/>
            <person name="Myers J."/>
            <person name="Bonds A."/>
            <person name="Quandt C.A."/>
            <person name="Barry K."/>
            <person name="Liu P."/>
            <person name="Grigoriev I."/>
            <person name="Longcore J.E."/>
            <person name="James T.Y."/>
        </authorList>
    </citation>
    <scope>NUCLEOTIDE SEQUENCE</scope>
    <source>
        <strain evidence="2">PLAUS21</strain>
    </source>
</reference>
<dbReference type="GO" id="GO:0006779">
    <property type="term" value="P:porphyrin-containing compound biosynthetic process"/>
    <property type="evidence" value="ECO:0007669"/>
    <property type="project" value="TreeGrafter"/>
</dbReference>
<dbReference type="EMBL" id="JADGKB010000043">
    <property type="protein sequence ID" value="KAJ3256987.1"/>
    <property type="molecule type" value="Genomic_DNA"/>
</dbReference>
<organism evidence="2 3">
    <name type="scientific">Boothiomyces macroporosus</name>
    <dbReference type="NCBI Taxonomy" id="261099"/>
    <lineage>
        <taxon>Eukaryota</taxon>
        <taxon>Fungi</taxon>
        <taxon>Fungi incertae sedis</taxon>
        <taxon>Chytridiomycota</taxon>
        <taxon>Chytridiomycota incertae sedis</taxon>
        <taxon>Chytridiomycetes</taxon>
        <taxon>Rhizophydiales</taxon>
        <taxon>Terramycetaceae</taxon>
        <taxon>Boothiomyces</taxon>
    </lineage>
</organism>
<dbReference type="SUPFAM" id="SSF102114">
    <property type="entry name" value="Radical SAM enzymes"/>
    <property type="match status" value="1"/>
</dbReference>
<dbReference type="SMART" id="SM00729">
    <property type="entry name" value="Elp3"/>
    <property type="match status" value="1"/>
</dbReference>
<dbReference type="AlphaFoldDB" id="A0AAD5Y3P3"/>
<evidence type="ECO:0000259" key="1">
    <source>
        <dbReference type="PROSITE" id="PS51918"/>
    </source>
</evidence>
<name>A0AAD5Y3P3_9FUNG</name>
<dbReference type="InterPro" id="IPR034505">
    <property type="entry name" value="Coproporphyrinogen-III_oxidase"/>
</dbReference>
<dbReference type="Gene3D" id="3.30.750.200">
    <property type="match status" value="1"/>
</dbReference>
<evidence type="ECO:0000313" key="2">
    <source>
        <dbReference type="EMBL" id="KAJ3256987.1"/>
    </source>
</evidence>